<dbReference type="Proteomes" id="UP000198949">
    <property type="component" value="Unassembled WGS sequence"/>
</dbReference>
<feature type="compositionally biased region" description="Low complexity" evidence="1">
    <location>
        <begin position="83"/>
        <end position="92"/>
    </location>
</feature>
<reference evidence="4" key="1">
    <citation type="submission" date="2016-10" db="EMBL/GenBank/DDBJ databases">
        <authorList>
            <person name="Varghese N."/>
            <person name="Submissions S."/>
        </authorList>
    </citation>
    <scope>NUCLEOTIDE SEQUENCE [LARGE SCALE GENOMIC DNA]</scope>
    <source>
        <strain evidence="4">CGMCC 4.3516</strain>
    </source>
</reference>
<dbReference type="RefSeq" id="WP_218125287.1">
    <property type="nucleotide sequence ID" value="NZ_FNAD01000008.1"/>
</dbReference>
<feature type="region of interest" description="Disordered" evidence="1">
    <location>
        <begin position="51"/>
        <end position="212"/>
    </location>
</feature>
<dbReference type="EMBL" id="FNAD01000008">
    <property type="protein sequence ID" value="SDD86470.1"/>
    <property type="molecule type" value="Genomic_DNA"/>
</dbReference>
<feature type="domain" description="Excalibur calcium-binding" evidence="2">
    <location>
        <begin position="109"/>
        <end position="145"/>
    </location>
</feature>
<dbReference type="STRING" id="58114.SAMN05216270_108186"/>
<keyword evidence="4" id="KW-1185">Reference proteome</keyword>
<protein>
    <submittedName>
        <fullName evidence="3">Excalibur calcium-binding domain-containing protein</fullName>
    </submittedName>
</protein>
<sequence length="212" mass="21654">MSTDPSAAGPQRPRVKSWSQMSTAERVLVILVFAVPVLCCGGVINMIDGDEPERETIVEEPTESESAERAFDPATDGPTYYGPAEETTSASPEPAPETEEEAPEVEEVYYENCDAARDAGAAPVEEGDPGYRSGLDSDGDGTGCEDTGSGGGGGDSGGGDSGGDSGDDDDDGGSVYYENCDAARDAGAAPVHRGDPGYGGHLDRDGDGTGCE</sequence>
<organism evidence="3 4">
    <name type="scientific">Glycomyces harbinensis</name>
    <dbReference type="NCBI Taxonomy" id="58114"/>
    <lineage>
        <taxon>Bacteria</taxon>
        <taxon>Bacillati</taxon>
        <taxon>Actinomycetota</taxon>
        <taxon>Actinomycetes</taxon>
        <taxon>Glycomycetales</taxon>
        <taxon>Glycomycetaceae</taxon>
        <taxon>Glycomyces</taxon>
    </lineage>
</organism>
<feature type="domain" description="Excalibur calcium-binding" evidence="2">
    <location>
        <begin position="176"/>
        <end position="212"/>
    </location>
</feature>
<dbReference type="Pfam" id="PF05901">
    <property type="entry name" value="Excalibur"/>
    <property type="match status" value="2"/>
</dbReference>
<evidence type="ECO:0000313" key="3">
    <source>
        <dbReference type="EMBL" id="SDD86470.1"/>
    </source>
</evidence>
<name>A0A1G6Y7Z6_9ACTN</name>
<evidence type="ECO:0000256" key="1">
    <source>
        <dbReference type="SAM" id="MobiDB-lite"/>
    </source>
</evidence>
<dbReference type="SMART" id="SM00894">
    <property type="entry name" value="Excalibur"/>
    <property type="match status" value="2"/>
</dbReference>
<dbReference type="AlphaFoldDB" id="A0A1G6Y7Z6"/>
<feature type="compositionally biased region" description="Acidic residues" evidence="1">
    <location>
        <begin position="51"/>
        <end position="65"/>
    </location>
</feature>
<gene>
    <name evidence="3" type="ORF">SAMN05216270_108186</name>
</gene>
<feature type="compositionally biased region" description="Gly residues" evidence="1">
    <location>
        <begin position="148"/>
        <end position="164"/>
    </location>
</feature>
<feature type="compositionally biased region" description="Basic and acidic residues" evidence="1">
    <location>
        <begin position="201"/>
        <end position="212"/>
    </location>
</feature>
<dbReference type="InterPro" id="IPR008613">
    <property type="entry name" value="Excalibur_Ca-bd_domain"/>
</dbReference>
<evidence type="ECO:0000313" key="4">
    <source>
        <dbReference type="Proteomes" id="UP000198949"/>
    </source>
</evidence>
<accession>A0A1G6Y7Z6</accession>
<proteinExistence type="predicted"/>
<feature type="compositionally biased region" description="Acidic residues" evidence="1">
    <location>
        <begin position="96"/>
        <end position="109"/>
    </location>
</feature>
<evidence type="ECO:0000259" key="2">
    <source>
        <dbReference type="SMART" id="SM00894"/>
    </source>
</evidence>